<dbReference type="Proteomes" id="UP000008672">
    <property type="component" value="Unassembled WGS sequence"/>
</dbReference>
<reference evidence="2" key="3">
    <citation type="submission" date="2025-09" db="UniProtKB">
        <authorList>
            <consortium name="Ensembl"/>
        </authorList>
    </citation>
    <scope>IDENTIFICATION</scope>
</reference>
<reference evidence="2" key="2">
    <citation type="submission" date="2025-08" db="UniProtKB">
        <authorList>
            <consortium name="Ensembl"/>
        </authorList>
    </citation>
    <scope>IDENTIFICATION</scope>
</reference>
<sequence length="138" mass="16031">SAGCKWKCCPVDWTLFQDSCYYFSSAYTKWSSTRRRNKKMSNHQSLINLRQSSCFLFEFLEQSFRYGWIGLYNNGTGWRWVSGDPCDSSVKYCSRNEPGGKHKCVSIYPSNWGYVDGFEIEDCDGYNEGTCEKEALCF</sequence>
<organism evidence="2 3">
    <name type="scientific">Latimeria chalumnae</name>
    <name type="common">Coelacanth</name>
    <dbReference type="NCBI Taxonomy" id="7897"/>
    <lineage>
        <taxon>Eukaryota</taxon>
        <taxon>Metazoa</taxon>
        <taxon>Chordata</taxon>
        <taxon>Craniata</taxon>
        <taxon>Vertebrata</taxon>
        <taxon>Euteleostomi</taxon>
        <taxon>Coelacanthiformes</taxon>
        <taxon>Coelacanthidae</taxon>
        <taxon>Latimeria</taxon>
    </lineage>
</organism>
<dbReference type="SUPFAM" id="SSF56436">
    <property type="entry name" value="C-type lectin-like"/>
    <property type="match status" value="1"/>
</dbReference>
<dbReference type="InterPro" id="IPR016187">
    <property type="entry name" value="CTDL_fold"/>
</dbReference>
<evidence type="ECO:0000313" key="3">
    <source>
        <dbReference type="Proteomes" id="UP000008672"/>
    </source>
</evidence>
<dbReference type="InterPro" id="IPR001304">
    <property type="entry name" value="C-type_lectin-like"/>
</dbReference>
<dbReference type="InterPro" id="IPR016186">
    <property type="entry name" value="C-type_lectin-like/link_sf"/>
</dbReference>
<reference evidence="3" key="1">
    <citation type="submission" date="2011-08" db="EMBL/GenBank/DDBJ databases">
        <title>The draft genome of Latimeria chalumnae.</title>
        <authorList>
            <person name="Di Palma F."/>
            <person name="Alfoldi J."/>
            <person name="Johnson J."/>
            <person name="Berlin A."/>
            <person name="Gnerre S."/>
            <person name="Jaffe D."/>
            <person name="MacCallum I."/>
            <person name="Young S."/>
            <person name="Walker B.J."/>
            <person name="Lander E."/>
            <person name="Lindblad-Toh K."/>
        </authorList>
    </citation>
    <scope>NUCLEOTIDE SEQUENCE [LARGE SCALE GENOMIC DNA]</scope>
    <source>
        <strain evidence="3">Wild caught</strain>
    </source>
</reference>
<accession>H2ZWJ6</accession>
<dbReference type="eggNOG" id="KOG4297">
    <property type="taxonomic scope" value="Eukaryota"/>
</dbReference>
<dbReference type="Ensembl" id="ENSLACT00000001780.1">
    <property type="protein sequence ID" value="ENSLACP00000001767.1"/>
    <property type="gene ID" value="ENSLACG00000001578.1"/>
</dbReference>
<feature type="domain" description="C-type lectin" evidence="1">
    <location>
        <begin position="16"/>
        <end position="112"/>
    </location>
</feature>
<dbReference type="HOGENOM" id="CLU_049894_10_2_1"/>
<name>H2ZWJ6_LATCH</name>
<keyword evidence="3" id="KW-1185">Reference proteome</keyword>
<dbReference type="AlphaFoldDB" id="H2ZWJ6"/>
<dbReference type="PROSITE" id="PS50041">
    <property type="entry name" value="C_TYPE_LECTIN_2"/>
    <property type="match status" value="1"/>
</dbReference>
<dbReference type="InParanoid" id="H2ZWJ6"/>
<evidence type="ECO:0000313" key="2">
    <source>
        <dbReference type="Ensembl" id="ENSLACP00000001767.1"/>
    </source>
</evidence>
<dbReference type="Gene3D" id="3.10.100.10">
    <property type="entry name" value="Mannose-Binding Protein A, subunit A"/>
    <property type="match status" value="1"/>
</dbReference>
<protein>
    <recommendedName>
        <fullName evidence="1">C-type lectin domain-containing protein</fullName>
    </recommendedName>
</protein>
<dbReference type="EMBL" id="AFYH01167780">
    <property type="status" value="NOT_ANNOTATED_CDS"/>
    <property type="molecule type" value="Genomic_DNA"/>
</dbReference>
<evidence type="ECO:0000259" key="1">
    <source>
        <dbReference type="PROSITE" id="PS50041"/>
    </source>
</evidence>
<proteinExistence type="predicted"/>